<comment type="caution">
    <text evidence="4">The sequence shown here is derived from an EMBL/GenBank/DDBJ whole genome shotgun (WGS) entry which is preliminary data.</text>
</comment>
<reference evidence="4 5" key="1">
    <citation type="submission" date="2018-09" db="EMBL/GenBank/DDBJ databases">
        <authorList>
            <person name="Wang Z."/>
        </authorList>
    </citation>
    <scope>NUCLEOTIDE SEQUENCE [LARGE SCALE GENOMIC DNA]</scope>
    <source>
        <strain evidence="4 5">ALS 81</strain>
    </source>
</reference>
<evidence type="ECO:0000256" key="2">
    <source>
        <dbReference type="ARBA" id="ARBA00008520"/>
    </source>
</evidence>
<protein>
    <submittedName>
        <fullName evidence="4">Extracellular solute-binding protein</fullName>
    </submittedName>
</protein>
<evidence type="ECO:0000256" key="1">
    <source>
        <dbReference type="ARBA" id="ARBA00004418"/>
    </source>
</evidence>
<feature type="signal peptide" evidence="3">
    <location>
        <begin position="1"/>
        <end position="20"/>
    </location>
</feature>
<keyword evidence="5" id="KW-1185">Reference proteome</keyword>
<dbReference type="PANTHER" id="PTHR43649:SF14">
    <property type="entry name" value="BLR3389 PROTEIN"/>
    <property type="match status" value="1"/>
</dbReference>
<dbReference type="InterPro" id="IPR006059">
    <property type="entry name" value="SBP"/>
</dbReference>
<dbReference type="OrthoDB" id="2509690at2"/>
<dbReference type="RefSeq" id="WP_120353797.1">
    <property type="nucleotide sequence ID" value="NZ_RAQO01000004.1"/>
</dbReference>
<comment type="similarity">
    <text evidence="2">Belongs to the bacterial solute-binding protein 1 family.</text>
</comment>
<keyword evidence="3" id="KW-0732">Signal</keyword>
<sequence>MKLAKIALALGIASVFSVNAAPTEVTVLHTSNESVVNATWDDQVERFNAQNPDIQVNFEYIGGEAFKTKLQTLLMSDSKPDIIGTWGGADYSDRARSGLLADMTDYLPTLQKELPKGAVDAYRVDGRLYGLPSVSKPTMLYYNTGLLNKAGVKTSELETWEGFIGAVEKLKAAGITPLAIGASEGWPAHFYYSYLAMRIGGPDIFKDAIENGFGDPAFLEAAVQLRRLSDMKPFQKGYMAQDTANAFAQFGNGEAAMQLQGEWGYKIQQDNSHSKKGVAADSLGLGRFPTVAGGEGQLNDIISGIDGWAFTNSASPAAAKFMEFWLNEQNLGQLASEAMMLPINGNSAKEVKEPLMLRMAALVPESTYVHGFVDQILGAHLGGAVNDVSTELVGGTISPEDAIAMLQEAYDFQ</sequence>
<dbReference type="PANTHER" id="PTHR43649">
    <property type="entry name" value="ARABINOSE-BINDING PROTEIN-RELATED"/>
    <property type="match status" value="1"/>
</dbReference>
<dbReference type="Pfam" id="PF01547">
    <property type="entry name" value="SBP_bac_1"/>
    <property type="match status" value="1"/>
</dbReference>
<dbReference type="AlphaFoldDB" id="A0A420EGF6"/>
<dbReference type="InterPro" id="IPR050490">
    <property type="entry name" value="Bact_solute-bd_prot1"/>
</dbReference>
<gene>
    <name evidence="4" type="ORF">DBZ36_04860</name>
</gene>
<dbReference type="EMBL" id="RAQO01000004">
    <property type="protein sequence ID" value="RKF19792.1"/>
    <property type="molecule type" value="Genomic_DNA"/>
</dbReference>
<evidence type="ECO:0000256" key="3">
    <source>
        <dbReference type="SAM" id="SignalP"/>
    </source>
</evidence>
<feature type="chain" id="PRO_5019484807" evidence="3">
    <location>
        <begin position="21"/>
        <end position="413"/>
    </location>
</feature>
<dbReference type="Gene3D" id="3.40.190.10">
    <property type="entry name" value="Periplasmic binding protein-like II"/>
    <property type="match status" value="2"/>
</dbReference>
<name>A0A420EGF6_9ALTE</name>
<dbReference type="Proteomes" id="UP000286482">
    <property type="component" value="Unassembled WGS sequence"/>
</dbReference>
<accession>A0A420EGF6</accession>
<dbReference type="SUPFAM" id="SSF53850">
    <property type="entry name" value="Periplasmic binding protein-like II"/>
    <property type="match status" value="1"/>
</dbReference>
<proteinExistence type="inferred from homology"/>
<dbReference type="GO" id="GO:0042597">
    <property type="term" value="C:periplasmic space"/>
    <property type="evidence" value="ECO:0007669"/>
    <property type="project" value="UniProtKB-SubCell"/>
</dbReference>
<organism evidence="4 5">
    <name type="scientific">Alginatibacterium sediminis</name>
    <dbReference type="NCBI Taxonomy" id="2164068"/>
    <lineage>
        <taxon>Bacteria</taxon>
        <taxon>Pseudomonadati</taxon>
        <taxon>Pseudomonadota</taxon>
        <taxon>Gammaproteobacteria</taxon>
        <taxon>Alteromonadales</taxon>
        <taxon>Alteromonadaceae</taxon>
        <taxon>Alginatibacterium</taxon>
    </lineage>
</organism>
<evidence type="ECO:0000313" key="5">
    <source>
        <dbReference type="Proteomes" id="UP000286482"/>
    </source>
</evidence>
<evidence type="ECO:0000313" key="4">
    <source>
        <dbReference type="EMBL" id="RKF19792.1"/>
    </source>
</evidence>
<comment type="subcellular location">
    <subcellularLocation>
        <location evidence="1">Periplasm</location>
    </subcellularLocation>
</comment>